<sequence length="120" mass="12935">MSVSRLVGPILLLLAALAITATVAQPTEHAIYFGMGSDDGHGLMADTMDQLSQELMMESVSARRHLAGGQGGHISYAALGRNNVPCNRRGQSYYNCNSHQKANPYTRGCTRATQCARTNH</sequence>
<proteinExistence type="inferred from homology"/>
<evidence type="ECO:0000313" key="8">
    <source>
        <dbReference type="EMBL" id="GER53434.1"/>
    </source>
</evidence>
<dbReference type="GO" id="GO:0009506">
    <property type="term" value="C:plasmodesma"/>
    <property type="evidence" value="ECO:0007669"/>
    <property type="project" value="TreeGrafter"/>
</dbReference>
<evidence type="ECO:0000256" key="6">
    <source>
        <dbReference type="ARBA" id="ARBA00023157"/>
    </source>
</evidence>
<evidence type="ECO:0000256" key="7">
    <source>
        <dbReference type="SAM" id="SignalP"/>
    </source>
</evidence>
<dbReference type="AlphaFoldDB" id="A0A5A7RAN5"/>
<accession>A0A5A7RAN5</accession>
<keyword evidence="9" id="KW-1185">Reference proteome</keyword>
<feature type="chain" id="PRO_5023048478" evidence="7">
    <location>
        <begin position="25"/>
        <end position="120"/>
    </location>
</feature>
<dbReference type="GO" id="GO:0005576">
    <property type="term" value="C:extracellular region"/>
    <property type="evidence" value="ECO:0007669"/>
    <property type="project" value="UniProtKB-SubCell"/>
</dbReference>
<evidence type="ECO:0000256" key="1">
    <source>
        <dbReference type="ARBA" id="ARBA00004613"/>
    </source>
</evidence>
<dbReference type="GO" id="GO:0019722">
    <property type="term" value="P:calcium-mediated signaling"/>
    <property type="evidence" value="ECO:0007669"/>
    <property type="project" value="TreeGrafter"/>
</dbReference>
<organism evidence="8 9">
    <name type="scientific">Striga asiatica</name>
    <name type="common">Asiatic witchweed</name>
    <name type="synonym">Buchnera asiatica</name>
    <dbReference type="NCBI Taxonomy" id="4170"/>
    <lineage>
        <taxon>Eukaryota</taxon>
        <taxon>Viridiplantae</taxon>
        <taxon>Streptophyta</taxon>
        <taxon>Embryophyta</taxon>
        <taxon>Tracheophyta</taxon>
        <taxon>Spermatophyta</taxon>
        <taxon>Magnoliopsida</taxon>
        <taxon>eudicotyledons</taxon>
        <taxon>Gunneridae</taxon>
        <taxon>Pentapetalae</taxon>
        <taxon>asterids</taxon>
        <taxon>lamiids</taxon>
        <taxon>Lamiales</taxon>
        <taxon>Orobanchaceae</taxon>
        <taxon>Buchnereae</taxon>
        <taxon>Striga</taxon>
    </lineage>
</organism>
<dbReference type="GO" id="GO:0005179">
    <property type="term" value="F:hormone activity"/>
    <property type="evidence" value="ECO:0007669"/>
    <property type="project" value="UniProtKB-KW"/>
</dbReference>
<dbReference type="Pfam" id="PF05498">
    <property type="entry name" value="RALF"/>
    <property type="match status" value="1"/>
</dbReference>
<dbReference type="OrthoDB" id="1863600at2759"/>
<comment type="similarity">
    <text evidence="2">Belongs to the plant rapid alkalinization factor (RALF) family.</text>
</comment>
<name>A0A5A7RAN5_STRAF</name>
<keyword evidence="6" id="KW-1015">Disulfide bond</keyword>
<dbReference type="InterPro" id="IPR008801">
    <property type="entry name" value="RALF"/>
</dbReference>
<feature type="signal peptide" evidence="7">
    <location>
        <begin position="1"/>
        <end position="24"/>
    </location>
</feature>
<protein>
    <submittedName>
        <fullName evidence="8">Rapid alkalinization factor</fullName>
    </submittedName>
</protein>
<comment type="subcellular location">
    <subcellularLocation>
        <location evidence="1">Secreted</location>
    </subcellularLocation>
</comment>
<dbReference type="PANTHER" id="PTHR33136:SF34">
    <property type="entry name" value="OS12G0541700 PROTEIN"/>
    <property type="match status" value="1"/>
</dbReference>
<evidence type="ECO:0000256" key="2">
    <source>
        <dbReference type="ARBA" id="ARBA00009178"/>
    </source>
</evidence>
<dbReference type="Proteomes" id="UP000325081">
    <property type="component" value="Unassembled WGS sequence"/>
</dbReference>
<keyword evidence="3" id="KW-0964">Secreted</keyword>
<keyword evidence="5 7" id="KW-0732">Signal</keyword>
<gene>
    <name evidence="8" type="ORF">STAS_30951</name>
</gene>
<evidence type="ECO:0000256" key="3">
    <source>
        <dbReference type="ARBA" id="ARBA00022525"/>
    </source>
</evidence>
<dbReference type="EMBL" id="BKCP01010515">
    <property type="protein sequence ID" value="GER53434.1"/>
    <property type="molecule type" value="Genomic_DNA"/>
</dbReference>
<evidence type="ECO:0000256" key="4">
    <source>
        <dbReference type="ARBA" id="ARBA00022702"/>
    </source>
</evidence>
<evidence type="ECO:0000256" key="5">
    <source>
        <dbReference type="ARBA" id="ARBA00022729"/>
    </source>
</evidence>
<keyword evidence="4" id="KW-0372">Hormone</keyword>
<evidence type="ECO:0000313" key="9">
    <source>
        <dbReference type="Proteomes" id="UP000325081"/>
    </source>
</evidence>
<reference evidence="9" key="1">
    <citation type="journal article" date="2019" name="Curr. Biol.">
        <title>Genome Sequence of Striga asiatica Provides Insight into the Evolution of Plant Parasitism.</title>
        <authorList>
            <person name="Yoshida S."/>
            <person name="Kim S."/>
            <person name="Wafula E.K."/>
            <person name="Tanskanen J."/>
            <person name="Kim Y.M."/>
            <person name="Honaas L."/>
            <person name="Yang Z."/>
            <person name="Spallek T."/>
            <person name="Conn C.E."/>
            <person name="Ichihashi Y."/>
            <person name="Cheong K."/>
            <person name="Cui S."/>
            <person name="Der J.P."/>
            <person name="Gundlach H."/>
            <person name="Jiao Y."/>
            <person name="Hori C."/>
            <person name="Ishida J.K."/>
            <person name="Kasahara H."/>
            <person name="Kiba T."/>
            <person name="Kim M.S."/>
            <person name="Koo N."/>
            <person name="Laohavisit A."/>
            <person name="Lee Y.H."/>
            <person name="Lumba S."/>
            <person name="McCourt P."/>
            <person name="Mortimer J.C."/>
            <person name="Mutuku J.M."/>
            <person name="Nomura T."/>
            <person name="Sasaki-Sekimoto Y."/>
            <person name="Seto Y."/>
            <person name="Wang Y."/>
            <person name="Wakatake T."/>
            <person name="Sakakibara H."/>
            <person name="Demura T."/>
            <person name="Yamaguchi S."/>
            <person name="Yoneyama K."/>
            <person name="Manabe R.I."/>
            <person name="Nelson D.C."/>
            <person name="Schulman A.H."/>
            <person name="Timko M.P."/>
            <person name="dePamphilis C.W."/>
            <person name="Choi D."/>
            <person name="Shirasu K."/>
        </authorList>
    </citation>
    <scope>NUCLEOTIDE SEQUENCE [LARGE SCALE GENOMIC DNA]</scope>
    <source>
        <strain evidence="9">cv. UVA1</strain>
    </source>
</reference>
<dbReference type="PANTHER" id="PTHR33136">
    <property type="entry name" value="RAPID ALKALINIZATION FACTOR-LIKE"/>
    <property type="match status" value="1"/>
</dbReference>
<comment type="caution">
    <text evidence="8">The sequence shown here is derived from an EMBL/GenBank/DDBJ whole genome shotgun (WGS) entry which is preliminary data.</text>
</comment>